<protein>
    <submittedName>
        <fullName evidence="2">Uncharacterized protein</fullName>
    </submittedName>
</protein>
<sequence length="80" mass="8603">MSKKPSGRVLDDQVKEMRSFWRPTTTWHAGTTAGPSAPSRGSSRRRGSTNERLGPAAARAASDASNWNTPSSSTRTHPPP</sequence>
<evidence type="ECO:0000313" key="2">
    <source>
        <dbReference type="EMBL" id="KAG8080791.1"/>
    </source>
</evidence>
<dbReference type="Proteomes" id="UP000729402">
    <property type="component" value="Unassembled WGS sequence"/>
</dbReference>
<gene>
    <name evidence="2" type="ORF">GUJ93_ZPchr0007g5821</name>
</gene>
<evidence type="ECO:0000256" key="1">
    <source>
        <dbReference type="SAM" id="MobiDB-lite"/>
    </source>
</evidence>
<feature type="compositionally biased region" description="Low complexity" evidence="1">
    <location>
        <begin position="56"/>
        <end position="80"/>
    </location>
</feature>
<keyword evidence="3" id="KW-1185">Reference proteome</keyword>
<reference evidence="2" key="1">
    <citation type="journal article" date="2021" name="bioRxiv">
        <title>Whole Genome Assembly and Annotation of Northern Wild Rice, Zizania palustris L., Supports a Whole Genome Duplication in the Zizania Genus.</title>
        <authorList>
            <person name="Haas M."/>
            <person name="Kono T."/>
            <person name="Macchietto M."/>
            <person name="Millas R."/>
            <person name="McGilp L."/>
            <person name="Shao M."/>
            <person name="Duquette J."/>
            <person name="Hirsch C.N."/>
            <person name="Kimball J."/>
        </authorList>
    </citation>
    <scope>NUCLEOTIDE SEQUENCE</scope>
    <source>
        <tissue evidence="2">Fresh leaf tissue</tissue>
    </source>
</reference>
<accession>A0A8J5VZI8</accession>
<feature type="compositionally biased region" description="Basic and acidic residues" evidence="1">
    <location>
        <begin position="9"/>
        <end position="19"/>
    </location>
</feature>
<comment type="caution">
    <text evidence="2">The sequence shown here is derived from an EMBL/GenBank/DDBJ whole genome shotgun (WGS) entry which is preliminary data.</text>
</comment>
<feature type="region of interest" description="Disordered" evidence="1">
    <location>
        <begin position="1"/>
        <end position="80"/>
    </location>
</feature>
<dbReference type="AlphaFoldDB" id="A0A8J5VZI8"/>
<evidence type="ECO:0000313" key="3">
    <source>
        <dbReference type="Proteomes" id="UP000729402"/>
    </source>
</evidence>
<reference evidence="2" key="2">
    <citation type="submission" date="2021-02" db="EMBL/GenBank/DDBJ databases">
        <authorList>
            <person name="Kimball J.A."/>
            <person name="Haas M.W."/>
            <person name="Macchietto M."/>
            <person name="Kono T."/>
            <person name="Duquette J."/>
            <person name="Shao M."/>
        </authorList>
    </citation>
    <scope>NUCLEOTIDE SEQUENCE</scope>
    <source>
        <tissue evidence="2">Fresh leaf tissue</tissue>
    </source>
</reference>
<organism evidence="2 3">
    <name type="scientific">Zizania palustris</name>
    <name type="common">Northern wild rice</name>
    <dbReference type="NCBI Taxonomy" id="103762"/>
    <lineage>
        <taxon>Eukaryota</taxon>
        <taxon>Viridiplantae</taxon>
        <taxon>Streptophyta</taxon>
        <taxon>Embryophyta</taxon>
        <taxon>Tracheophyta</taxon>
        <taxon>Spermatophyta</taxon>
        <taxon>Magnoliopsida</taxon>
        <taxon>Liliopsida</taxon>
        <taxon>Poales</taxon>
        <taxon>Poaceae</taxon>
        <taxon>BOP clade</taxon>
        <taxon>Oryzoideae</taxon>
        <taxon>Oryzeae</taxon>
        <taxon>Zizaniinae</taxon>
        <taxon>Zizania</taxon>
    </lineage>
</organism>
<proteinExistence type="predicted"/>
<dbReference type="EMBL" id="JAAALK010000282">
    <property type="protein sequence ID" value="KAG8080791.1"/>
    <property type="molecule type" value="Genomic_DNA"/>
</dbReference>
<name>A0A8J5VZI8_ZIZPA</name>